<evidence type="ECO:0000259" key="9">
    <source>
        <dbReference type="Pfam" id="PF02781"/>
    </source>
</evidence>
<evidence type="ECO:0000256" key="6">
    <source>
        <dbReference type="ARBA" id="ARBA00023277"/>
    </source>
</evidence>
<keyword evidence="5 7" id="KW-0560">Oxidoreductase</keyword>
<dbReference type="EC" id="1.1.1.49" evidence="7"/>
<dbReference type="Proteomes" id="UP000230790">
    <property type="component" value="Unassembled WGS sequence"/>
</dbReference>
<reference evidence="10 11" key="1">
    <citation type="submission" date="2017-11" db="EMBL/GenBank/DDBJ databases">
        <title>Evolution of Phototrophy in the Chloroflexi Phylum Driven by Horizontal Gene Transfer.</title>
        <authorList>
            <person name="Ward L.M."/>
            <person name="Hemp J."/>
            <person name="Shih P.M."/>
            <person name="Mcglynn S.E."/>
            <person name="Fischer W."/>
        </authorList>
    </citation>
    <scope>NUCLEOTIDE SEQUENCE [LARGE SCALE GENOMIC DNA]</scope>
    <source>
        <strain evidence="10">JP3_7</strain>
    </source>
</reference>
<feature type="binding site" evidence="7">
    <location>
        <position position="247"/>
    </location>
    <ligand>
        <name>substrate</name>
    </ligand>
</feature>
<gene>
    <name evidence="7 10" type="primary">zwf</name>
    <name evidence="10" type="ORF">CUN48_00900</name>
</gene>
<dbReference type="PIRSF" id="PIRSF000110">
    <property type="entry name" value="G6PD"/>
    <property type="match status" value="1"/>
</dbReference>
<comment type="caution">
    <text evidence="7">Lacks conserved residue(s) required for the propagation of feature annotation.</text>
</comment>
<dbReference type="InterPro" id="IPR001282">
    <property type="entry name" value="G6P_DH"/>
</dbReference>
<dbReference type="InterPro" id="IPR022674">
    <property type="entry name" value="G6P_DH_NAD-bd"/>
</dbReference>
<keyword evidence="4 7" id="KW-0521">NADP</keyword>
<dbReference type="NCBIfam" id="TIGR00871">
    <property type="entry name" value="zwf"/>
    <property type="match status" value="1"/>
</dbReference>
<dbReference type="EMBL" id="PGTN01000003">
    <property type="protein sequence ID" value="PJF48948.1"/>
    <property type="molecule type" value="Genomic_DNA"/>
</dbReference>
<dbReference type="GO" id="GO:0050661">
    <property type="term" value="F:NADP binding"/>
    <property type="evidence" value="ECO:0007669"/>
    <property type="project" value="UniProtKB-UniRule"/>
</dbReference>
<feature type="binding site" evidence="7">
    <location>
        <position position="160"/>
    </location>
    <ligand>
        <name>NADP(+)</name>
        <dbReference type="ChEBI" id="CHEBI:58349"/>
    </ligand>
</feature>
<evidence type="ECO:0000256" key="3">
    <source>
        <dbReference type="ARBA" id="ARBA00022526"/>
    </source>
</evidence>
<dbReference type="GO" id="GO:0005829">
    <property type="term" value="C:cytosol"/>
    <property type="evidence" value="ECO:0007669"/>
    <property type="project" value="TreeGrafter"/>
</dbReference>
<dbReference type="PROSITE" id="PS00069">
    <property type="entry name" value="G6P_DEHYDROGENASE"/>
    <property type="match status" value="1"/>
</dbReference>
<dbReference type="InterPro" id="IPR019796">
    <property type="entry name" value="G6P_DH_AS"/>
</dbReference>
<dbReference type="Gene3D" id="3.30.360.10">
    <property type="entry name" value="Dihydrodipicolinate Reductase, domain 2"/>
    <property type="match status" value="1"/>
</dbReference>
<evidence type="ECO:0000259" key="8">
    <source>
        <dbReference type="Pfam" id="PF00479"/>
    </source>
</evidence>
<dbReference type="GO" id="GO:0006006">
    <property type="term" value="P:glucose metabolic process"/>
    <property type="evidence" value="ECO:0007669"/>
    <property type="project" value="UniProtKB-KW"/>
</dbReference>
<comment type="catalytic activity">
    <reaction evidence="7">
        <text>D-glucose 6-phosphate + NADP(+) = 6-phospho-D-glucono-1,5-lactone + NADPH + H(+)</text>
        <dbReference type="Rhea" id="RHEA:15841"/>
        <dbReference type="ChEBI" id="CHEBI:15378"/>
        <dbReference type="ChEBI" id="CHEBI:57783"/>
        <dbReference type="ChEBI" id="CHEBI:57955"/>
        <dbReference type="ChEBI" id="CHEBI:58349"/>
        <dbReference type="ChEBI" id="CHEBI:61548"/>
        <dbReference type="EC" id="1.1.1.49"/>
    </reaction>
</comment>
<evidence type="ECO:0000256" key="2">
    <source>
        <dbReference type="ARBA" id="ARBA00009975"/>
    </source>
</evidence>
<dbReference type="GO" id="GO:0009051">
    <property type="term" value="P:pentose-phosphate shunt, oxidative branch"/>
    <property type="evidence" value="ECO:0007669"/>
    <property type="project" value="TreeGrafter"/>
</dbReference>
<sequence>MSLSKRPEPCILVIFGASGDLTQRKLIPALYSLMCDGLLPDEFAMIGFARKAKTNESFREEMRVACEEFARSKPINEAIWQKFARSLHYQQGDYGAAADYEVLCKRLEAIERAHGSGANRLFYLATPPEVYPIIIENVGSVLCTGAAGSDRHWSRIIIEKPFGHDLQSARELNAHVHRFFREEQVYRIDHYLGKETVQNIFVFRFANGIFEPIWDRRYVDNVQITVAESIGIGNRGSYYEKAGVIRDIVQNHLLQLLALTAMEPPAEFSADAVRNEKVKVLKALRVDTSRGDGTVRGQYGPGKIDGQLVPGYTQEEGVAPDSTTETYLAMKLFVDNWRWAGVPFYVRSGKRMAKRLTEIVIQFKMPPLLLFKETIARAIEPNLLVMNIQPHEGISLRFGAKVPGSGDNIQTVVMDFNYGSTFKTAAPEAYERLILDAMLGDSTLFTRSDEVEASWALITPVIERWEAGGGSFIELYRSGSWGPKEADDFLAADGRKWHVL</sequence>
<evidence type="ECO:0000313" key="10">
    <source>
        <dbReference type="EMBL" id="PJF48948.1"/>
    </source>
</evidence>
<feature type="domain" description="Glucose-6-phosphate dehydrogenase C-terminal" evidence="9">
    <location>
        <begin position="202"/>
        <end position="498"/>
    </location>
</feature>
<dbReference type="PANTHER" id="PTHR23429">
    <property type="entry name" value="GLUCOSE-6-PHOSPHATE 1-DEHYDROGENASE G6PD"/>
    <property type="match status" value="1"/>
</dbReference>
<comment type="function">
    <text evidence="7">Catalyzes the oxidation of glucose 6-phosphate to 6-phosphogluconolactone.</text>
</comment>
<feature type="binding site" evidence="7">
    <location>
        <position position="350"/>
    </location>
    <ligand>
        <name>substrate</name>
    </ligand>
</feature>
<feature type="domain" description="Glucose-6-phosphate dehydrogenase NAD-binding" evidence="8">
    <location>
        <begin position="13"/>
        <end position="199"/>
    </location>
</feature>
<dbReference type="Pfam" id="PF02781">
    <property type="entry name" value="G6PD_C"/>
    <property type="match status" value="1"/>
</dbReference>
<dbReference type="SUPFAM" id="SSF55347">
    <property type="entry name" value="Glyceraldehyde-3-phosphate dehydrogenase-like, C-terminal domain"/>
    <property type="match status" value="1"/>
</dbReference>
<feature type="active site" description="Proton acceptor" evidence="7">
    <location>
        <position position="252"/>
    </location>
</feature>
<dbReference type="PANTHER" id="PTHR23429:SF0">
    <property type="entry name" value="GLUCOSE-6-PHOSPHATE 1-DEHYDROGENASE"/>
    <property type="match status" value="1"/>
</dbReference>
<evidence type="ECO:0000256" key="1">
    <source>
        <dbReference type="ARBA" id="ARBA00004937"/>
    </source>
</evidence>
<evidence type="ECO:0000256" key="5">
    <source>
        <dbReference type="ARBA" id="ARBA00023002"/>
    </source>
</evidence>
<feature type="binding site" evidence="7">
    <location>
        <position position="190"/>
    </location>
    <ligand>
        <name>substrate</name>
    </ligand>
</feature>
<feature type="binding site" evidence="7">
    <location>
        <position position="194"/>
    </location>
    <ligand>
        <name>substrate</name>
    </ligand>
</feature>
<dbReference type="PRINTS" id="PR00079">
    <property type="entry name" value="G6PDHDRGNASE"/>
</dbReference>
<comment type="caution">
    <text evidence="10">The sequence shown here is derived from an EMBL/GenBank/DDBJ whole genome shotgun (WGS) entry which is preliminary data.</text>
</comment>
<evidence type="ECO:0000256" key="4">
    <source>
        <dbReference type="ARBA" id="ARBA00022857"/>
    </source>
</evidence>
<dbReference type="SUPFAM" id="SSF51735">
    <property type="entry name" value="NAD(P)-binding Rossmann-fold domains"/>
    <property type="match status" value="1"/>
</dbReference>
<organism evidence="10 11">
    <name type="scientific">Candidatus Thermofonsia Clade 3 bacterium</name>
    <dbReference type="NCBI Taxonomy" id="2364212"/>
    <lineage>
        <taxon>Bacteria</taxon>
        <taxon>Bacillati</taxon>
        <taxon>Chloroflexota</taxon>
        <taxon>Candidatus Thermofontia</taxon>
        <taxon>Candidatus Thermofonsia Clade 3</taxon>
    </lineage>
</organism>
<comment type="similarity">
    <text evidence="2 7">Belongs to the glucose-6-phosphate dehydrogenase family.</text>
</comment>
<dbReference type="InterPro" id="IPR036291">
    <property type="entry name" value="NAD(P)-bd_dom_sf"/>
</dbReference>
<dbReference type="UniPathway" id="UPA00115">
    <property type="reaction ID" value="UER00408"/>
</dbReference>
<evidence type="ECO:0000256" key="7">
    <source>
        <dbReference type="HAMAP-Rule" id="MF_00966"/>
    </source>
</evidence>
<keyword evidence="3 7" id="KW-0313">Glucose metabolism</keyword>
<name>A0A2M8QGP9_9CHLR</name>
<dbReference type="Pfam" id="PF00479">
    <property type="entry name" value="G6PD_N"/>
    <property type="match status" value="1"/>
</dbReference>
<evidence type="ECO:0000313" key="11">
    <source>
        <dbReference type="Proteomes" id="UP000230790"/>
    </source>
</evidence>
<feature type="binding site" evidence="7">
    <location>
        <position position="228"/>
    </location>
    <ligand>
        <name>substrate</name>
    </ligand>
</feature>
<comment type="pathway">
    <text evidence="1 7">Carbohydrate degradation; pentose phosphate pathway; D-ribulose 5-phosphate from D-glucose 6-phosphate (oxidative stage): step 1/3.</text>
</comment>
<keyword evidence="6 7" id="KW-0119">Carbohydrate metabolism</keyword>
<accession>A0A2M8QGP9</accession>
<dbReference type="AlphaFoldDB" id="A0A2M8QGP9"/>
<protein>
    <recommendedName>
        <fullName evidence="7">Glucose-6-phosphate 1-dehydrogenase</fullName>
        <shortName evidence="7">G6PD</shortName>
        <ecNumber evidence="7">1.1.1.49</ecNumber>
    </recommendedName>
</protein>
<dbReference type="HAMAP" id="MF_00966">
    <property type="entry name" value="G6PD"/>
    <property type="match status" value="1"/>
</dbReference>
<dbReference type="Gene3D" id="3.40.50.720">
    <property type="entry name" value="NAD(P)-binding Rossmann-like Domain"/>
    <property type="match status" value="1"/>
</dbReference>
<dbReference type="GO" id="GO:0004345">
    <property type="term" value="F:glucose-6-phosphate dehydrogenase activity"/>
    <property type="evidence" value="ECO:0007669"/>
    <property type="project" value="UniProtKB-UniRule"/>
</dbReference>
<dbReference type="InterPro" id="IPR022675">
    <property type="entry name" value="G6P_DH_C"/>
</dbReference>
<proteinExistence type="inferred from homology"/>
<feature type="binding site" evidence="7">
    <location>
        <position position="50"/>
    </location>
    <ligand>
        <name>NADP(+)</name>
        <dbReference type="ChEBI" id="CHEBI:58349"/>
    </ligand>
</feature>